<evidence type="ECO:0000313" key="3">
    <source>
        <dbReference type="Proteomes" id="UP000319731"/>
    </source>
</evidence>
<dbReference type="Proteomes" id="UP000319731">
    <property type="component" value="Unassembled WGS sequence"/>
</dbReference>
<gene>
    <name evidence="2" type="ORF">SmJEL517_g02404</name>
</gene>
<evidence type="ECO:0000256" key="1">
    <source>
        <dbReference type="SAM" id="MobiDB-lite"/>
    </source>
</evidence>
<comment type="caution">
    <text evidence="2">The sequence shown here is derived from an EMBL/GenBank/DDBJ whole genome shotgun (WGS) entry which is preliminary data.</text>
</comment>
<accession>A0A507C0I0</accession>
<feature type="compositionally biased region" description="Polar residues" evidence="1">
    <location>
        <begin position="946"/>
        <end position="960"/>
    </location>
</feature>
<dbReference type="InterPro" id="IPR055334">
    <property type="entry name" value="PEX8-like"/>
</dbReference>
<feature type="region of interest" description="Disordered" evidence="1">
    <location>
        <begin position="1098"/>
        <end position="1119"/>
    </location>
</feature>
<reference evidence="2 3" key="1">
    <citation type="journal article" date="2019" name="Sci. Rep.">
        <title>Comparative genomics of chytrid fungi reveal insights into the obligate biotrophic and pathogenic lifestyle of Synchytrium endobioticum.</title>
        <authorList>
            <person name="van de Vossenberg B.T.L.H."/>
            <person name="Warris S."/>
            <person name="Nguyen H.D.T."/>
            <person name="van Gent-Pelzer M.P.E."/>
            <person name="Joly D.L."/>
            <person name="van de Geest H.C."/>
            <person name="Bonants P.J.M."/>
            <person name="Smith D.S."/>
            <person name="Levesque C.A."/>
            <person name="van der Lee T.A.J."/>
        </authorList>
    </citation>
    <scope>NUCLEOTIDE SEQUENCE [LARGE SCALE GENOMIC DNA]</scope>
    <source>
        <strain evidence="2 3">JEL517</strain>
    </source>
</reference>
<evidence type="ECO:0000313" key="2">
    <source>
        <dbReference type="EMBL" id="TPX35040.1"/>
    </source>
</evidence>
<keyword evidence="3" id="KW-1185">Reference proteome</keyword>
<dbReference type="RefSeq" id="XP_031025625.1">
    <property type="nucleotide sequence ID" value="XM_031168332.1"/>
</dbReference>
<protein>
    <submittedName>
        <fullName evidence="2">Uncharacterized protein</fullName>
    </submittedName>
</protein>
<organism evidence="2 3">
    <name type="scientific">Synchytrium microbalum</name>
    <dbReference type="NCBI Taxonomy" id="1806994"/>
    <lineage>
        <taxon>Eukaryota</taxon>
        <taxon>Fungi</taxon>
        <taxon>Fungi incertae sedis</taxon>
        <taxon>Chytridiomycota</taxon>
        <taxon>Chytridiomycota incertae sedis</taxon>
        <taxon>Chytridiomycetes</taxon>
        <taxon>Synchytriales</taxon>
        <taxon>Synchytriaceae</taxon>
        <taxon>Synchytrium</taxon>
    </lineage>
</organism>
<dbReference type="OrthoDB" id="2357318at2759"/>
<sequence length="1201" mass="132683">MSSSSLQSPKKATGPVQSPKLSRERISTWLNFIPQLLSQSKISNIERVVNLLRHAEESDGARQQIGRCPGVTYVPNLLQGTNLHQVLASFDLTKSMTWESIVKALESGKIEMLVKKGVNVDPIAIENILLPLVYIACHSGELVPGALRDIPRQISKKILGISRTSKLPADTWSSAFTDCALRMHDYESPTPIISNILMNEMLETIRIKRLQEAGFIAPFPLSSKGLELPRGSEQRLAGILSCSFYTVIEFSKRSEYMTVENLHILASHGGRLPAAWFTSEFLAASVKVAETLMIDDLDKPSAAKGLGAISALWSFWIRKTTTYSQSPHAASIMEMLKTLVQTEATDPTTLLYSTVSLLSSYPPHPASEESKNAEYLKELCSLLPTVYPRLPTQERDLTRASIAQVFRKLPATEIKAYATALLNGVAAAPFEANDIAQLIYLIQFGAVQQWEAMQPVIRPIWRRVFGGEMYAERTVPDWTLDMLEACQEVGGIVGSAAAAGVARSAFLSKADPKHFVVTQTIRRDILDRAFEIITVEVSKRIADENDLIPSSVRDGIAVICSSTVGAVTDHEDIFTLPKFDWRPLIKQTVASLLHSSDTLSLPSNTFDLLSSGTISPSLHDLLTQRADPKARTFMYGEVSRMAYGIGLMAAVVWKDGEVETVESVLNDVHSMIASVSKAWETCTLNSNPPKAIEATTTALWSHFRIMLFCVTSIFKHITDVLPDRPDLDASPALTKLFMVLRDIHFVTVRFGSEGFKAWQGVISGCCAWFHTHIRRQLKLKPDDVIYALIGDLEADLYIAKNPVYKTQLTFCMLLSRQLARHLSDKILSQDLLPKCYPYLFLSYKPEAPLPREPPSEDKDLFEACHAVCLAILERGGGSGNVVQDLAGWYGAALLEAYPDPIDYDILRRGFTLSVRACSFASSANSSASVGMNAIHEAEEAKENAESNIPDTPNALLTSSPDESDDDTNNNNKDDAINNATPKLPSQQDTESDAMAWSLIARLLHKIQILNDRIAHPENEAVPDFSKGGSKGRRIDLILEASPLTRLNLQRDQLTMVLFDSIRVVGLNGLEGVLNVIETLLLDGYVPAWATSGIENTTATATSDTHHEPASVEEEESTHHTPYTGIGIQSNPDTSPLWQSLISTIGHAKGFDYARKTRCVGWYMNTLHAARDRWREFVNRELTKERVVGPVLPQGHPLRARL</sequence>
<name>A0A507C0I0_9FUNG</name>
<feature type="region of interest" description="Disordered" evidence="1">
    <location>
        <begin position="1"/>
        <end position="20"/>
    </location>
</feature>
<dbReference type="PANTHER" id="PTHR39214">
    <property type="entry name" value="MICROBODY (PEROXISOME) BIOGENESIS PROTEIN PEROXIN 8 (EUROFUNG)"/>
    <property type="match status" value="1"/>
</dbReference>
<feature type="region of interest" description="Disordered" evidence="1">
    <location>
        <begin position="938"/>
        <end position="988"/>
    </location>
</feature>
<dbReference type="STRING" id="1806994.A0A507C0I0"/>
<dbReference type="EMBL" id="QEAO01000010">
    <property type="protein sequence ID" value="TPX35040.1"/>
    <property type="molecule type" value="Genomic_DNA"/>
</dbReference>
<dbReference type="AlphaFoldDB" id="A0A507C0I0"/>
<feature type="compositionally biased region" description="Polar residues" evidence="1">
    <location>
        <begin position="979"/>
        <end position="988"/>
    </location>
</feature>
<dbReference type="PANTHER" id="PTHR39214:SF1">
    <property type="entry name" value="MICROBODY (PEROXISOME) BIOGENESIS PROTEIN PEROXIN 8 (EUROFUNG)"/>
    <property type="match status" value="1"/>
</dbReference>
<dbReference type="GeneID" id="42003629"/>
<proteinExistence type="predicted"/>